<dbReference type="RefSeq" id="WP_204072898.1">
    <property type="nucleotide sequence ID" value="NZ_BAABHI010000037.1"/>
</dbReference>
<evidence type="ECO:0000313" key="5">
    <source>
        <dbReference type="EMBL" id="GII37204.1"/>
    </source>
</evidence>
<comment type="caution">
    <text evidence="5">The sequence shown here is derived from an EMBL/GenBank/DDBJ whole genome shotgun (WGS) entry which is preliminary data.</text>
</comment>
<name>A0A8J3XE05_9ACTN</name>
<accession>A0A8J3XE05</accession>
<sequence length="269" mass="29678">MVEPLYRRVAHDLRERISKGEWGPGIQLPSEPELEKRYGYLADRTGQDTRLSRNTVRLALAALANEGLIEARQGRGTFVRERTSFTVLASSEEGGSGERDLDAFVAAVTESGRRPQQVDLRTEFRTASAEVAERLQIDEGDEVVVRGLKRLIDGKPWSIQNSFYPGAIAQGTLLMSPRNIEHGTIAELGRHGHVQVGYRDEVVCRMPRLEEAAFLGVGAGIPVLEMFRTAYSAEQPIRLTINVYAGDSTQLAYEIGNVDAREGEGIPDA</sequence>
<dbReference type="InterPro" id="IPR028978">
    <property type="entry name" value="Chorismate_lyase_/UTRA_dom_sf"/>
</dbReference>
<dbReference type="AlphaFoldDB" id="A0A8J3XE05"/>
<dbReference type="EMBL" id="BOOP01000008">
    <property type="protein sequence ID" value="GII37204.1"/>
    <property type="molecule type" value="Genomic_DNA"/>
</dbReference>
<dbReference type="GO" id="GO:0003700">
    <property type="term" value="F:DNA-binding transcription factor activity"/>
    <property type="evidence" value="ECO:0007669"/>
    <property type="project" value="InterPro"/>
</dbReference>
<dbReference type="GO" id="GO:0045892">
    <property type="term" value="P:negative regulation of DNA-templated transcription"/>
    <property type="evidence" value="ECO:0007669"/>
    <property type="project" value="TreeGrafter"/>
</dbReference>
<dbReference type="InterPro" id="IPR036388">
    <property type="entry name" value="WH-like_DNA-bd_sf"/>
</dbReference>
<keyword evidence="6" id="KW-1185">Reference proteome</keyword>
<dbReference type="Gene3D" id="1.10.10.10">
    <property type="entry name" value="Winged helix-like DNA-binding domain superfamily/Winged helix DNA-binding domain"/>
    <property type="match status" value="1"/>
</dbReference>
<keyword evidence="2" id="KW-0238">DNA-binding</keyword>
<evidence type="ECO:0000256" key="2">
    <source>
        <dbReference type="ARBA" id="ARBA00023125"/>
    </source>
</evidence>
<dbReference type="InterPro" id="IPR000524">
    <property type="entry name" value="Tscrpt_reg_HTH_GntR"/>
</dbReference>
<dbReference type="PROSITE" id="PS50949">
    <property type="entry name" value="HTH_GNTR"/>
    <property type="match status" value="1"/>
</dbReference>
<evidence type="ECO:0000256" key="3">
    <source>
        <dbReference type="ARBA" id="ARBA00023163"/>
    </source>
</evidence>
<reference evidence="5 6" key="1">
    <citation type="submission" date="2021-01" db="EMBL/GenBank/DDBJ databases">
        <title>Whole genome shotgun sequence of Planotetraspora phitsanulokensis NBRC 104273.</title>
        <authorList>
            <person name="Komaki H."/>
            <person name="Tamura T."/>
        </authorList>
    </citation>
    <scope>NUCLEOTIDE SEQUENCE [LARGE SCALE GENOMIC DNA]</scope>
    <source>
        <strain evidence="5 6">NBRC 104273</strain>
    </source>
</reference>
<evidence type="ECO:0000259" key="4">
    <source>
        <dbReference type="PROSITE" id="PS50949"/>
    </source>
</evidence>
<dbReference type="InterPro" id="IPR036390">
    <property type="entry name" value="WH_DNA-bd_sf"/>
</dbReference>
<dbReference type="PANTHER" id="PTHR44846">
    <property type="entry name" value="MANNOSYL-D-GLYCERATE TRANSPORT/METABOLISM SYSTEM REPRESSOR MNGR-RELATED"/>
    <property type="match status" value="1"/>
</dbReference>
<gene>
    <name evidence="5" type="ORF">Pph01_22070</name>
</gene>
<dbReference type="Pfam" id="PF07702">
    <property type="entry name" value="UTRA"/>
    <property type="match status" value="1"/>
</dbReference>
<protein>
    <submittedName>
        <fullName evidence="5">GntR family transcriptional regulator</fullName>
    </submittedName>
</protein>
<dbReference type="SMART" id="SM00345">
    <property type="entry name" value="HTH_GNTR"/>
    <property type="match status" value="1"/>
</dbReference>
<dbReference type="Proteomes" id="UP000622547">
    <property type="component" value="Unassembled WGS sequence"/>
</dbReference>
<feature type="domain" description="HTH gntR-type" evidence="4">
    <location>
        <begin position="3"/>
        <end position="82"/>
    </location>
</feature>
<proteinExistence type="predicted"/>
<organism evidence="5 6">
    <name type="scientific">Planotetraspora phitsanulokensis</name>
    <dbReference type="NCBI Taxonomy" id="575192"/>
    <lineage>
        <taxon>Bacteria</taxon>
        <taxon>Bacillati</taxon>
        <taxon>Actinomycetota</taxon>
        <taxon>Actinomycetes</taxon>
        <taxon>Streptosporangiales</taxon>
        <taxon>Streptosporangiaceae</taxon>
        <taxon>Planotetraspora</taxon>
    </lineage>
</organism>
<dbReference type="Pfam" id="PF00392">
    <property type="entry name" value="GntR"/>
    <property type="match status" value="1"/>
</dbReference>
<dbReference type="CDD" id="cd07377">
    <property type="entry name" value="WHTH_GntR"/>
    <property type="match status" value="1"/>
</dbReference>
<dbReference type="Gene3D" id="3.40.1410.10">
    <property type="entry name" value="Chorismate lyase-like"/>
    <property type="match status" value="1"/>
</dbReference>
<dbReference type="SMART" id="SM00866">
    <property type="entry name" value="UTRA"/>
    <property type="match status" value="1"/>
</dbReference>
<dbReference type="InterPro" id="IPR011663">
    <property type="entry name" value="UTRA"/>
</dbReference>
<dbReference type="PANTHER" id="PTHR44846:SF17">
    <property type="entry name" value="GNTR-FAMILY TRANSCRIPTIONAL REGULATOR"/>
    <property type="match status" value="1"/>
</dbReference>
<keyword evidence="1" id="KW-0805">Transcription regulation</keyword>
<dbReference type="GO" id="GO:0003677">
    <property type="term" value="F:DNA binding"/>
    <property type="evidence" value="ECO:0007669"/>
    <property type="project" value="UniProtKB-KW"/>
</dbReference>
<dbReference type="SUPFAM" id="SSF64288">
    <property type="entry name" value="Chorismate lyase-like"/>
    <property type="match status" value="1"/>
</dbReference>
<keyword evidence="3" id="KW-0804">Transcription</keyword>
<dbReference type="InterPro" id="IPR050679">
    <property type="entry name" value="Bact_HTH_transcr_reg"/>
</dbReference>
<evidence type="ECO:0000313" key="6">
    <source>
        <dbReference type="Proteomes" id="UP000622547"/>
    </source>
</evidence>
<dbReference type="SUPFAM" id="SSF46785">
    <property type="entry name" value="Winged helix' DNA-binding domain"/>
    <property type="match status" value="1"/>
</dbReference>
<evidence type="ECO:0000256" key="1">
    <source>
        <dbReference type="ARBA" id="ARBA00023015"/>
    </source>
</evidence>